<dbReference type="OrthoDB" id="194443at2759"/>
<dbReference type="VEuPathDB" id="FungiDB:JI435_417500"/>
<dbReference type="AlphaFoldDB" id="A0A7U2I756"/>
<accession>A0A7U2I756</accession>
<organism evidence="1 2">
    <name type="scientific">Phaeosphaeria nodorum (strain SN15 / ATCC MYA-4574 / FGSC 10173)</name>
    <name type="common">Glume blotch fungus</name>
    <name type="synonym">Parastagonospora nodorum</name>
    <dbReference type="NCBI Taxonomy" id="321614"/>
    <lineage>
        <taxon>Eukaryota</taxon>
        <taxon>Fungi</taxon>
        <taxon>Dikarya</taxon>
        <taxon>Ascomycota</taxon>
        <taxon>Pezizomycotina</taxon>
        <taxon>Dothideomycetes</taxon>
        <taxon>Pleosporomycetidae</taxon>
        <taxon>Pleosporales</taxon>
        <taxon>Pleosporineae</taxon>
        <taxon>Phaeosphaeriaceae</taxon>
        <taxon>Parastagonospora</taxon>
    </lineage>
</organism>
<proteinExistence type="predicted"/>
<gene>
    <name evidence="1" type="ORF">JI435_417500</name>
</gene>
<keyword evidence="2" id="KW-1185">Reference proteome</keyword>
<evidence type="ECO:0000313" key="1">
    <source>
        <dbReference type="EMBL" id="QRD02028.1"/>
    </source>
</evidence>
<reference evidence="2" key="1">
    <citation type="journal article" date="2021" name="BMC Genomics">
        <title>Chromosome-level genome assembly and manually-curated proteome of model necrotroph Parastagonospora nodorum Sn15 reveals a genome-wide trove of candidate effector homologs, and redundancy of virulence-related functions within an accessory chromosome.</title>
        <authorList>
            <person name="Bertazzoni S."/>
            <person name="Jones D.A.B."/>
            <person name="Phan H.T."/>
            <person name="Tan K.-C."/>
            <person name="Hane J.K."/>
        </authorList>
    </citation>
    <scope>NUCLEOTIDE SEQUENCE [LARGE SCALE GENOMIC DNA]</scope>
    <source>
        <strain evidence="2">SN15 / ATCC MYA-4574 / FGSC 10173)</strain>
    </source>
</reference>
<protein>
    <recommendedName>
        <fullName evidence="3">BTB domain-containing protein</fullName>
    </recommendedName>
</protein>
<dbReference type="EMBL" id="CP069035">
    <property type="protein sequence ID" value="QRD02028.1"/>
    <property type="molecule type" value="Genomic_DNA"/>
</dbReference>
<dbReference type="Proteomes" id="UP000663193">
    <property type="component" value="Chromosome 13"/>
</dbReference>
<sequence length="61" mass="6693">MSGDDIELAEPESPSFVAAAAGPMVTVEVGLDRERFLIHKALLVYHSEYFVAATRGPWKDT</sequence>
<evidence type="ECO:0000313" key="2">
    <source>
        <dbReference type="Proteomes" id="UP000663193"/>
    </source>
</evidence>
<evidence type="ECO:0008006" key="3">
    <source>
        <dbReference type="Google" id="ProtNLM"/>
    </source>
</evidence>
<name>A0A7U2I756_PHANO</name>